<evidence type="ECO:0000256" key="1">
    <source>
        <dbReference type="ARBA" id="ARBA00004323"/>
    </source>
</evidence>
<comment type="pathway">
    <text evidence="2">Protein modification; protein glycosylation.</text>
</comment>
<protein>
    <submittedName>
        <fullName evidence="11">Mnn2p</fullName>
    </submittedName>
</protein>
<dbReference type="RefSeq" id="XP_018737611.1">
    <property type="nucleotide sequence ID" value="XM_018879722.1"/>
</dbReference>
<proteinExistence type="inferred from homology"/>
<keyword evidence="7" id="KW-1133">Transmembrane helix</keyword>
<comment type="subcellular location">
    <subcellularLocation>
        <location evidence="1">Golgi apparatus membrane</location>
        <topology evidence="1">Single-pass type II membrane protein</topology>
    </subcellularLocation>
</comment>
<dbReference type="SUPFAM" id="SSF53448">
    <property type="entry name" value="Nucleotide-diphospho-sugar transferases"/>
    <property type="match status" value="1"/>
</dbReference>
<dbReference type="PANTHER" id="PTHR31646:SF1">
    <property type="entry name" value="ALPHA-1,2-MANNOSYLTRANSFERASE MNN2"/>
    <property type="match status" value="1"/>
</dbReference>
<evidence type="ECO:0000256" key="6">
    <source>
        <dbReference type="ARBA" id="ARBA00022968"/>
    </source>
</evidence>
<gene>
    <name evidence="11" type="primary">MNN2</name>
    <name evidence="11" type="ORF">AWJ20_2756</name>
</gene>
<dbReference type="GeneID" id="30034702"/>
<keyword evidence="5" id="KW-0812">Transmembrane</keyword>
<dbReference type="Pfam" id="PF11051">
    <property type="entry name" value="Mannosyl_trans3"/>
    <property type="match status" value="1"/>
</dbReference>
<feature type="region of interest" description="Disordered" evidence="10">
    <location>
        <begin position="64"/>
        <end position="83"/>
    </location>
</feature>
<evidence type="ECO:0000256" key="3">
    <source>
        <dbReference type="ARBA" id="ARBA00009105"/>
    </source>
</evidence>
<evidence type="ECO:0000313" key="12">
    <source>
        <dbReference type="Proteomes" id="UP000189580"/>
    </source>
</evidence>
<dbReference type="InterPro" id="IPR029044">
    <property type="entry name" value="Nucleotide-diphossugar_trans"/>
</dbReference>
<dbReference type="GO" id="GO:0000026">
    <property type="term" value="F:alpha-1,2-mannosyltransferase activity"/>
    <property type="evidence" value="ECO:0007669"/>
    <property type="project" value="TreeGrafter"/>
</dbReference>
<reference evidence="11 12" key="1">
    <citation type="submission" date="2016-02" db="EMBL/GenBank/DDBJ databases">
        <title>Complete genome sequence and transcriptome regulation of the pentose utilising yeast Sugiyamaella lignohabitans.</title>
        <authorList>
            <person name="Bellasio M."/>
            <person name="Peymann A."/>
            <person name="Valli M."/>
            <person name="Sipitzky M."/>
            <person name="Graf A."/>
            <person name="Sauer M."/>
            <person name="Marx H."/>
            <person name="Mattanovich D."/>
        </authorList>
    </citation>
    <scope>NUCLEOTIDE SEQUENCE [LARGE SCALE GENOMIC DNA]</scope>
    <source>
        <strain evidence="11 12">CBS 10342</strain>
    </source>
</reference>
<name>A0A167FCX9_9ASCO</name>
<dbReference type="AlphaFoldDB" id="A0A167FCX9"/>
<keyword evidence="9" id="KW-0472">Membrane</keyword>
<dbReference type="GO" id="GO:0000139">
    <property type="term" value="C:Golgi membrane"/>
    <property type="evidence" value="ECO:0007669"/>
    <property type="project" value="UniProtKB-SubCell"/>
</dbReference>
<dbReference type="KEGG" id="slb:AWJ20_2756"/>
<dbReference type="EMBL" id="CP014503">
    <property type="protein sequence ID" value="ANB15134.1"/>
    <property type="molecule type" value="Genomic_DNA"/>
</dbReference>
<dbReference type="Proteomes" id="UP000189580">
    <property type="component" value="Chromosome b"/>
</dbReference>
<evidence type="ECO:0000256" key="4">
    <source>
        <dbReference type="ARBA" id="ARBA00022679"/>
    </source>
</evidence>
<organism evidence="11 12">
    <name type="scientific">Sugiyamaella lignohabitans</name>
    <dbReference type="NCBI Taxonomy" id="796027"/>
    <lineage>
        <taxon>Eukaryota</taxon>
        <taxon>Fungi</taxon>
        <taxon>Dikarya</taxon>
        <taxon>Ascomycota</taxon>
        <taxon>Saccharomycotina</taxon>
        <taxon>Dipodascomycetes</taxon>
        <taxon>Dipodascales</taxon>
        <taxon>Trichomonascaceae</taxon>
        <taxon>Sugiyamaella</taxon>
    </lineage>
</organism>
<evidence type="ECO:0000256" key="7">
    <source>
        <dbReference type="ARBA" id="ARBA00022989"/>
    </source>
</evidence>
<keyword evidence="6" id="KW-0735">Signal-anchor</keyword>
<evidence type="ECO:0000256" key="2">
    <source>
        <dbReference type="ARBA" id="ARBA00004922"/>
    </source>
</evidence>
<evidence type="ECO:0000256" key="9">
    <source>
        <dbReference type="ARBA" id="ARBA00023136"/>
    </source>
</evidence>
<evidence type="ECO:0000256" key="8">
    <source>
        <dbReference type="ARBA" id="ARBA00023034"/>
    </source>
</evidence>
<dbReference type="GO" id="GO:0046354">
    <property type="term" value="P:mannan biosynthetic process"/>
    <property type="evidence" value="ECO:0007669"/>
    <property type="project" value="TreeGrafter"/>
</dbReference>
<comment type="similarity">
    <text evidence="3">Belongs to the MNN1/MNT family.</text>
</comment>
<evidence type="ECO:0000256" key="10">
    <source>
        <dbReference type="SAM" id="MobiDB-lite"/>
    </source>
</evidence>
<accession>A0A167FCX9</accession>
<keyword evidence="12" id="KW-1185">Reference proteome</keyword>
<evidence type="ECO:0000256" key="5">
    <source>
        <dbReference type="ARBA" id="ARBA00022692"/>
    </source>
</evidence>
<keyword evidence="8" id="KW-0333">Golgi apparatus</keyword>
<evidence type="ECO:0000313" key="11">
    <source>
        <dbReference type="EMBL" id="ANB15134.1"/>
    </source>
</evidence>
<sequence length="552" mass="63282">MDCWTGQAIIEKSQNQPAFLIETPDNFIQKPLSRQKTGYDEGSRYQASHASPPVMLTTISSNDAVHSTSSLTPPRQTQKASQSFVDPLDVGNRIYHIRSLIPLFENYRPIIEPLGKYKNNTKAPEKAHDQKFPIFTKEELRNYLEVPESAKYNLTKSHKDTVDHLPSSYPGGIFKGKGVVFTSGGKYLPIMVTSLRMLRRVSPLIPVEVFLGSKDEYEPEVCDKLFPRLGAKCIVLEDVYGVEFFNSFDIQSYQLKSLAILASSFEDVIFIDADNLPLRDVEESLYQEPYLSTGYIIWPDYWYRTTSTHYYDIAGIILGERVRGDLTVTNPGEIPQADLKNAIPNKSSESGQIMISKSKHYRSLLLTVYYNINGYTAYYKLFSQGSGGEGDKETFIAAALALEEPVYQVKTDLRPAGRFTPDGFRGSAMLQAVPYDDYEKHVLKTWPENERPRILFVHFNMFKLNLRLLLEGEPDHYTTDENRVRYCGKPSDNTEIFDYQDIEYYMWREVTWAACDMPKLGINFKDWKKSDMNEMCTKAKEHLQWLVKTHSS</sequence>
<dbReference type="OrthoDB" id="430354at2759"/>
<dbReference type="InterPro" id="IPR022751">
    <property type="entry name" value="Alpha_mannosyltransferase"/>
</dbReference>
<dbReference type="PANTHER" id="PTHR31646">
    <property type="entry name" value="ALPHA-1,2-MANNOSYLTRANSFERASE MNN2"/>
    <property type="match status" value="1"/>
</dbReference>
<keyword evidence="4" id="KW-0808">Transferase</keyword>